<dbReference type="Gene3D" id="1.25.10.10">
    <property type="entry name" value="Leucine-rich Repeat Variant"/>
    <property type="match status" value="1"/>
</dbReference>
<dbReference type="RefSeq" id="WP_394845874.1">
    <property type="nucleotide sequence ID" value="NZ_CP089982.1"/>
</dbReference>
<dbReference type="Pfam" id="PF07070">
    <property type="entry name" value="Spo0M"/>
    <property type="match status" value="1"/>
</dbReference>
<keyword evidence="2" id="KW-1185">Reference proteome</keyword>
<proteinExistence type="predicted"/>
<protein>
    <submittedName>
        <fullName evidence="1">HEAT repeat domain-containing protein</fullName>
    </submittedName>
</protein>
<dbReference type="SUPFAM" id="SSF48371">
    <property type="entry name" value="ARM repeat"/>
    <property type="match status" value="1"/>
</dbReference>
<dbReference type="InterPro" id="IPR011989">
    <property type="entry name" value="ARM-like"/>
</dbReference>
<organism evidence="1 2">
    <name type="scientific">Pendulispora brunnea</name>
    <dbReference type="NCBI Taxonomy" id="2905690"/>
    <lineage>
        <taxon>Bacteria</taxon>
        <taxon>Pseudomonadati</taxon>
        <taxon>Myxococcota</taxon>
        <taxon>Myxococcia</taxon>
        <taxon>Myxococcales</taxon>
        <taxon>Sorangiineae</taxon>
        <taxon>Pendulisporaceae</taxon>
        <taxon>Pendulispora</taxon>
    </lineage>
</organism>
<sequence length="511" mass="56175">MGLLHSMFGGGTSLQLSLDNDTASPGAVIGGRIVLGGGKKALRLTELTVKLFSVNVRAREGSAMPEIDLAEMAKQVVAGGIELAPRSENPFTFRLTVPYDVPLTAFNRTYKVVASADIPGVKDPTDDVKVTIVEASEDTERRLPFHEILERFPDLQSQEEGRLCKALYDFFLACYSEGAQLVEAEPIVAHHMTHGTSVTIRREALKAWANLVDNRVQPQHLQTLHALANAPGLDEETFTEVVIAATKFAEEGALPLVQELARHPSAKVRADVSINLRFNAAEKFNGKRELLIQLAQDSSPEVRKGAVSALSAYVDEQGILQWLAQIADADANPEVQAESLSSLQFGHHHGMLDFTLAVYERHLQNPSTEVRRQLPQCLSFMPPEAVQRIGGIVQRLAQDPDEGVRDAMAFQFCNLTEMPQLLPIAQYMAQHDPSLEVRRQALGSMSGLMRPQQAAAFYSQLFAQAKSEDDLWPIVNGLRAHAEHAEVKRLLTHMGQLPYPDIADAAREAMS</sequence>
<dbReference type="InterPro" id="IPR009776">
    <property type="entry name" value="Spore_0_M"/>
</dbReference>
<accession>A0ABZ2K997</accession>
<dbReference type="Proteomes" id="UP001379533">
    <property type="component" value="Chromosome"/>
</dbReference>
<dbReference type="Pfam" id="PF13646">
    <property type="entry name" value="HEAT_2"/>
    <property type="match status" value="1"/>
</dbReference>
<name>A0ABZ2K997_9BACT</name>
<evidence type="ECO:0000313" key="2">
    <source>
        <dbReference type="Proteomes" id="UP001379533"/>
    </source>
</evidence>
<dbReference type="InterPro" id="IPR016024">
    <property type="entry name" value="ARM-type_fold"/>
</dbReference>
<dbReference type="EMBL" id="CP089982">
    <property type="protein sequence ID" value="WXA95266.1"/>
    <property type="molecule type" value="Genomic_DNA"/>
</dbReference>
<evidence type="ECO:0000313" key="1">
    <source>
        <dbReference type="EMBL" id="WXA95266.1"/>
    </source>
</evidence>
<gene>
    <name evidence="1" type="ORF">LZC95_00230</name>
</gene>
<reference evidence="1 2" key="1">
    <citation type="submission" date="2021-12" db="EMBL/GenBank/DDBJ databases">
        <title>Discovery of the Pendulisporaceae a myxobacterial family with distinct sporulation behavior and unique specialized metabolism.</title>
        <authorList>
            <person name="Garcia R."/>
            <person name="Popoff A."/>
            <person name="Bader C.D."/>
            <person name="Loehr J."/>
            <person name="Walesch S."/>
            <person name="Walt C."/>
            <person name="Boldt J."/>
            <person name="Bunk B."/>
            <person name="Haeckl F.J.F.P.J."/>
            <person name="Gunesch A.P."/>
            <person name="Birkelbach J."/>
            <person name="Nuebel U."/>
            <person name="Pietschmann T."/>
            <person name="Bach T."/>
            <person name="Mueller R."/>
        </authorList>
    </citation>
    <scope>NUCLEOTIDE SEQUENCE [LARGE SCALE GENOMIC DNA]</scope>
    <source>
        <strain evidence="1 2">MSr12523</strain>
    </source>
</reference>